<name>A0AAN7VK12_9COLE</name>
<dbReference type="InterPro" id="IPR019819">
    <property type="entry name" value="Carboxylesterase_B_CS"/>
</dbReference>
<dbReference type="PROSITE" id="PS01173">
    <property type="entry name" value="LIPASE_GDXG_HIS"/>
    <property type="match status" value="1"/>
</dbReference>
<keyword evidence="5" id="KW-0325">Glycoprotein</keyword>
<dbReference type="Pfam" id="PF00135">
    <property type="entry name" value="COesterase"/>
    <property type="match status" value="1"/>
</dbReference>
<organism evidence="7 8">
    <name type="scientific">Pyrocoelia pectoralis</name>
    <dbReference type="NCBI Taxonomy" id="417401"/>
    <lineage>
        <taxon>Eukaryota</taxon>
        <taxon>Metazoa</taxon>
        <taxon>Ecdysozoa</taxon>
        <taxon>Arthropoda</taxon>
        <taxon>Hexapoda</taxon>
        <taxon>Insecta</taxon>
        <taxon>Pterygota</taxon>
        <taxon>Neoptera</taxon>
        <taxon>Endopterygota</taxon>
        <taxon>Coleoptera</taxon>
        <taxon>Polyphaga</taxon>
        <taxon>Elateriformia</taxon>
        <taxon>Elateroidea</taxon>
        <taxon>Lampyridae</taxon>
        <taxon>Lampyrinae</taxon>
        <taxon>Pyrocoelia</taxon>
    </lineage>
</organism>
<evidence type="ECO:0000256" key="1">
    <source>
        <dbReference type="ARBA" id="ARBA00005964"/>
    </source>
</evidence>
<comment type="similarity">
    <text evidence="2">Belongs to the 'GDXG' lipolytic enzyme family.</text>
</comment>
<evidence type="ECO:0000256" key="2">
    <source>
        <dbReference type="ARBA" id="ARBA00010515"/>
    </source>
</evidence>
<dbReference type="Gene3D" id="3.40.50.1820">
    <property type="entry name" value="alpha/beta hydrolase"/>
    <property type="match status" value="1"/>
</dbReference>
<dbReference type="InterPro" id="IPR002018">
    <property type="entry name" value="CarbesteraseB"/>
</dbReference>
<dbReference type="PANTHER" id="PTHR43142:SF1">
    <property type="entry name" value="CARBOXYLIC ESTER HYDROLASE"/>
    <property type="match status" value="1"/>
</dbReference>
<evidence type="ECO:0000313" key="8">
    <source>
        <dbReference type="Proteomes" id="UP001329430"/>
    </source>
</evidence>
<dbReference type="EMBL" id="JAVRBK010000004">
    <property type="protein sequence ID" value="KAK5645314.1"/>
    <property type="molecule type" value="Genomic_DNA"/>
</dbReference>
<gene>
    <name evidence="7" type="ORF">RI129_006614</name>
</gene>
<comment type="similarity">
    <text evidence="1">Belongs to the type-B carboxylesterase/lipase family.</text>
</comment>
<protein>
    <recommendedName>
        <fullName evidence="6">Carboxylesterase type B domain-containing protein</fullName>
    </recommendedName>
</protein>
<dbReference type="PROSITE" id="PS00941">
    <property type="entry name" value="CARBOXYLESTERASE_B_2"/>
    <property type="match status" value="1"/>
</dbReference>
<evidence type="ECO:0000259" key="6">
    <source>
        <dbReference type="Pfam" id="PF00135"/>
    </source>
</evidence>
<dbReference type="SUPFAM" id="SSF53474">
    <property type="entry name" value="alpha/beta-Hydrolases"/>
    <property type="match status" value="1"/>
</dbReference>
<reference evidence="7 8" key="1">
    <citation type="journal article" date="2024" name="Insects">
        <title>An Improved Chromosome-Level Genome Assembly of the Firefly Pyrocoelia pectoralis.</title>
        <authorList>
            <person name="Fu X."/>
            <person name="Meyer-Rochow V.B."/>
            <person name="Ballantyne L."/>
            <person name="Zhu X."/>
        </authorList>
    </citation>
    <scope>NUCLEOTIDE SEQUENCE [LARGE SCALE GENOMIC DNA]</scope>
    <source>
        <strain evidence="7">XCY_ONT2</strain>
    </source>
</reference>
<evidence type="ECO:0000256" key="4">
    <source>
        <dbReference type="ARBA" id="ARBA00022801"/>
    </source>
</evidence>
<keyword evidence="4" id="KW-0378">Hydrolase</keyword>
<sequence length="526" mass="59555">MENEPIVTINEGKLKGKVGMDFYGTPYYSFRGIPYAEAPIGKLRFKAPKSPIKWDGIRDATVEGKTCYSSNLQTATQSEDCLFLNIYTPSLTAPLKPVMFWIHGGGYVKGSGSTDVYGPDYLIAENVVIVTFNYRLGILGFLSLNDPSLEVPGNAGLKDQVMALRWVRDNIAEFGGDPNNVTIFGESVGGGSVHFLMLSPLSKGLFHKAIIQSGSALGNRGRGQYSTPLLAKALNLENCDDEQILNILRDMPVDKIVDLQEKVPDKYQVKYCRPFGAVVEKYTNADTFLFKDPLDVITMREYHNVPIIVGYTSREGYFVRYKYKKKQIDGDFEEEIPFSLNVEKGSEKSKNIAMKIKQFFYGDQEPSTENSNAFYLLQTDNMFVRSIYNTARYHSRSSKFPVYLYRVSIESRLNLTKRHYQITDYGVTHGDDLGYLFKNVRTPKICPGSIEENGIKTFVKLWTSFAKTGDPNPASQDPLINVIWKAVKQDEMNFLDIGENLTVGVNPERTRMRFWDEIEKICLKEM</sequence>
<dbReference type="PANTHER" id="PTHR43142">
    <property type="entry name" value="CARBOXYLIC ESTER HYDROLASE"/>
    <property type="match status" value="1"/>
</dbReference>
<dbReference type="InterPro" id="IPR002168">
    <property type="entry name" value="Lipase_GDXG_HIS_AS"/>
</dbReference>
<proteinExistence type="inferred from homology"/>
<evidence type="ECO:0000256" key="3">
    <source>
        <dbReference type="ARBA" id="ARBA00022487"/>
    </source>
</evidence>
<dbReference type="Proteomes" id="UP001329430">
    <property type="component" value="Chromosome 4"/>
</dbReference>
<dbReference type="InterPro" id="IPR029058">
    <property type="entry name" value="AB_hydrolase_fold"/>
</dbReference>
<evidence type="ECO:0000313" key="7">
    <source>
        <dbReference type="EMBL" id="KAK5645314.1"/>
    </source>
</evidence>
<comment type="caution">
    <text evidence="7">The sequence shown here is derived from an EMBL/GenBank/DDBJ whole genome shotgun (WGS) entry which is preliminary data.</text>
</comment>
<keyword evidence="3" id="KW-0719">Serine esterase</keyword>
<feature type="domain" description="Carboxylesterase type B" evidence="6">
    <location>
        <begin position="4"/>
        <end position="515"/>
    </location>
</feature>
<accession>A0AAN7VK12</accession>
<evidence type="ECO:0000256" key="5">
    <source>
        <dbReference type="ARBA" id="ARBA00023180"/>
    </source>
</evidence>
<dbReference type="AlphaFoldDB" id="A0AAN7VK12"/>
<keyword evidence="8" id="KW-1185">Reference proteome</keyword>
<dbReference type="GO" id="GO:0052689">
    <property type="term" value="F:carboxylic ester hydrolase activity"/>
    <property type="evidence" value="ECO:0007669"/>
    <property type="project" value="UniProtKB-KW"/>
</dbReference>